<evidence type="ECO:0000256" key="2">
    <source>
        <dbReference type="ARBA" id="ARBA00022676"/>
    </source>
</evidence>
<evidence type="ECO:0000256" key="1">
    <source>
        <dbReference type="ARBA" id="ARBA00006962"/>
    </source>
</evidence>
<reference evidence="6" key="1">
    <citation type="submission" date="2021-03" db="EMBL/GenBank/DDBJ databases">
        <title>Whole genome sequence of Streptomyces bomunensis MMS17-BM035.</title>
        <authorList>
            <person name="Lee J.H."/>
        </authorList>
    </citation>
    <scope>NUCLEOTIDE SEQUENCE</scope>
    <source>
        <strain evidence="6">MMS17-BM035</strain>
    </source>
</reference>
<dbReference type="AlphaFoldDB" id="A0A940RUB2"/>
<comment type="caution">
    <text evidence="6">The sequence shown here is derived from an EMBL/GenBank/DDBJ whole genome shotgun (WGS) entry which is preliminary data.</text>
</comment>
<dbReference type="GO" id="GO:0016758">
    <property type="term" value="F:hexosyltransferase activity"/>
    <property type="evidence" value="ECO:0007669"/>
    <property type="project" value="InterPro"/>
</dbReference>
<comment type="similarity">
    <text evidence="1">Belongs to the glycosyltransferase 28 family.</text>
</comment>
<dbReference type="GO" id="GO:0016020">
    <property type="term" value="C:membrane"/>
    <property type="evidence" value="ECO:0007669"/>
    <property type="project" value="GOC"/>
</dbReference>
<keyword evidence="2" id="KW-0328">Glycosyltransferase</keyword>
<dbReference type="GO" id="GO:0009247">
    <property type="term" value="P:glycolipid biosynthetic process"/>
    <property type="evidence" value="ECO:0007669"/>
    <property type="project" value="InterPro"/>
</dbReference>
<dbReference type="InterPro" id="IPR009695">
    <property type="entry name" value="Diacylglyc_glucosyltr_N"/>
</dbReference>
<feature type="compositionally biased region" description="Polar residues" evidence="4">
    <location>
        <begin position="196"/>
        <end position="207"/>
    </location>
</feature>
<feature type="region of interest" description="Disordered" evidence="4">
    <location>
        <begin position="186"/>
        <end position="207"/>
    </location>
</feature>
<dbReference type="EMBL" id="JAGIQL010000027">
    <property type="protein sequence ID" value="MBP0457762.1"/>
    <property type="molecule type" value="Genomic_DNA"/>
</dbReference>
<dbReference type="InterPro" id="IPR050519">
    <property type="entry name" value="Glycosyltransf_28_UgtP"/>
</dbReference>
<dbReference type="PANTHER" id="PTHR43025">
    <property type="entry name" value="MONOGALACTOSYLDIACYLGLYCEROL SYNTHASE"/>
    <property type="match status" value="1"/>
</dbReference>
<evidence type="ECO:0000313" key="7">
    <source>
        <dbReference type="Proteomes" id="UP000670475"/>
    </source>
</evidence>
<feature type="non-terminal residue" evidence="6">
    <location>
        <position position="207"/>
    </location>
</feature>
<evidence type="ECO:0000256" key="4">
    <source>
        <dbReference type="SAM" id="MobiDB-lite"/>
    </source>
</evidence>
<organism evidence="6 7">
    <name type="scientific">Streptomyces montanisoli</name>
    <dbReference type="NCBI Taxonomy" id="2798581"/>
    <lineage>
        <taxon>Bacteria</taxon>
        <taxon>Bacillati</taxon>
        <taxon>Actinomycetota</taxon>
        <taxon>Actinomycetes</taxon>
        <taxon>Kitasatosporales</taxon>
        <taxon>Streptomycetaceae</taxon>
        <taxon>Streptomyces</taxon>
    </lineage>
</organism>
<evidence type="ECO:0000313" key="6">
    <source>
        <dbReference type="EMBL" id="MBP0457762.1"/>
    </source>
</evidence>
<keyword evidence="7" id="KW-1185">Reference proteome</keyword>
<evidence type="ECO:0000256" key="3">
    <source>
        <dbReference type="ARBA" id="ARBA00022679"/>
    </source>
</evidence>
<feature type="domain" description="Diacylglycerol glucosyltransferase N-terminal" evidence="5">
    <location>
        <begin position="16"/>
        <end position="165"/>
    </location>
</feature>
<evidence type="ECO:0000259" key="5">
    <source>
        <dbReference type="Pfam" id="PF06925"/>
    </source>
</evidence>
<dbReference type="Proteomes" id="UP000670475">
    <property type="component" value="Unassembled WGS sequence"/>
</dbReference>
<keyword evidence="3" id="KW-0808">Transferase</keyword>
<dbReference type="PANTHER" id="PTHR43025:SF3">
    <property type="entry name" value="MONOGALACTOSYLDIACYLGLYCEROL SYNTHASE 1, CHLOROPLASTIC"/>
    <property type="match status" value="1"/>
</dbReference>
<accession>A0A940RUB2</accession>
<sequence>MGRRFLVLSASMGSGHDAVAAELSGRLRARGHESVRVDVLDLLPAGVGGAVRAFYRTVIHHAPAVYAGIYATFFRSGGGPRPGSSPLATLADAPLLDIVGQGAFDVVVPVFHLAAQLTGGLRARGRLGTGSAVVITDFAAHRQWLHPGNDLHLCLTPGIADEVRRAVGRPAAVSGPLVARHFLRPAARGSEEHTSEPQVSTQPAWRL</sequence>
<proteinExistence type="inferred from homology"/>
<name>A0A940RUB2_9ACTN</name>
<dbReference type="Pfam" id="PF06925">
    <property type="entry name" value="MGDG_synth"/>
    <property type="match status" value="1"/>
</dbReference>
<gene>
    <name evidence="6" type="ORF">JFN87_09645</name>
</gene>
<protein>
    <submittedName>
        <fullName evidence="6">Galactosyldiacylglycerol synthase</fullName>
    </submittedName>
</protein>